<organism evidence="8 9">
    <name type="scientific">Jatropha curcas</name>
    <name type="common">Barbados nut</name>
    <dbReference type="NCBI Taxonomy" id="180498"/>
    <lineage>
        <taxon>Eukaryota</taxon>
        <taxon>Viridiplantae</taxon>
        <taxon>Streptophyta</taxon>
        <taxon>Embryophyta</taxon>
        <taxon>Tracheophyta</taxon>
        <taxon>Spermatophyta</taxon>
        <taxon>Magnoliopsida</taxon>
        <taxon>eudicotyledons</taxon>
        <taxon>Gunneridae</taxon>
        <taxon>Pentapetalae</taxon>
        <taxon>rosids</taxon>
        <taxon>fabids</taxon>
        <taxon>Malpighiales</taxon>
        <taxon>Euphorbiaceae</taxon>
        <taxon>Crotonoideae</taxon>
        <taxon>Jatropheae</taxon>
        <taxon>Jatropha</taxon>
    </lineage>
</organism>
<dbReference type="Pfam" id="PF03168">
    <property type="entry name" value="LEA_2"/>
    <property type="match status" value="1"/>
</dbReference>
<dbReference type="EMBL" id="KK914782">
    <property type="protein sequence ID" value="KDP28527.1"/>
    <property type="molecule type" value="Genomic_DNA"/>
</dbReference>
<evidence type="ECO:0000259" key="7">
    <source>
        <dbReference type="Pfam" id="PF03168"/>
    </source>
</evidence>
<keyword evidence="3 6" id="KW-1133">Transmembrane helix</keyword>
<gene>
    <name evidence="8" type="ORF">JCGZ_14298</name>
</gene>
<keyword evidence="2 6" id="KW-0812">Transmembrane</keyword>
<accession>A0A067JXB4</accession>
<dbReference type="AlphaFoldDB" id="A0A067JXB4"/>
<dbReference type="PANTHER" id="PTHR31234">
    <property type="entry name" value="LATE EMBRYOGENESIS ABUNDANT (LEA) HYDROXYPROLINE-RICH GLYCOPROTEIN FAMILY"/>
    <property type="match status" value="1"/>
</dbReference>
<evidence type="ECO:0000256" key="5">
    <source>
        <dbReference type="SAM" id="MobiDB-lite"/>
    </source>
</evidence>
<name>A0A067JXB4_JATCU</name>
<keyword evidence="4 6" id="KW-0472">Membrane</keyword>
<dbReference type="Proteomes" id="UP000027138">
    <property type="component" value="Unassembled WGS sequence"/>
</dbReference>
<dbReference type="PANTHER" id="PTHR31234:SF35">
    <property type="entry name" value="LATE EMBRYOGENESIS ABUNDANT (LEA) HYDROXYPROLINE-RICH GLYCOPROTEIN FAMILY"/>
    <property type="match status" value="1"/>
</dbReference>
<dbReference type="OrthoDB" id="777695at2759"/>
<comment type="subcellular location">
    <subcellularLocation>
        <location evidence="1">Membrane</location>
        <topology evidence="1">Single-pass membrane protein</topology>
    </subcellularLocation>
</comment>
<dbReference type="InterPro" id="IPR004864">
    <property type="entry name" value="LEA_2"/>
</dbReference>
<dbReference type="GO" id="GO:0098542">
    <property type="term" value="P:defense response to other organism"/>
    <property type="evidence" value="ECO:0007669"/>
    <property type="project" value="InterPro"/>
</dbReference>
<dbReference type="InterPro" id="IPR044839">
    <property type="entry name" value="NDR1-like"/>
</dbReference>
<feature type="domain" description="Late embryogenesis abundant protein LEA-2 subgroup" evidence="7">
    <location>
        <begin position="116"/>
        <end position="212"/>
    </location>
</feature>
<feature type="transmembrane region" description="Helical" evidence="6">
    <location>
        <begin position="54"/>
        <end position="80"/>
    </location>
</feature>
<proteinExistence type="predicted"/>
<protein>
    <recommendedName>
        <fullName evidence="7">Late embryogenesis abundant protein LEA-2 subgroup domain-containing protein</fullName>
    </recommendedName>
</protein>
<evidence type="ECO:0000313" key="8">
    <source>
        <dbReference type="EMBL" id="KDP28527.1"/>
    </source>
</evidence>
<dbReference type="STRING" id="180498.A0A067JXB4"/>
<sequence>MAQQVQRQPMNPVLQKPPGYKDPSKPVPRPLPRKAVLPPAFQPRKVRRTCCGRIWCIVYVSVAALLFLIGILGGIFIIWFDPKSPAFHVQSFKISTFDIATKTDGTYLNAATVARVEVRNPNPRLTYRYGVSEVEITVGKEQQTELGSTSLAGFIQAKKNTTSLKIATRVKNAVIEDGVGSRLKSHFKSRSMVVNLRAKTTVGLGVMKGLEIGMLGLDVLCDGITLKEIDGGNMPKCTIRTLKWINVN</sequence>
<evidence type="ECO:0000256" key="2">
    <source>
        <dbReference type="ARBA" id="ARBA00022692"/>
    </source>
</evidence>
<dbReference type="GO" id="GO:0005886">
    <property type="term" value="C:plasma membrane"/>
    <property type="evidence" value="ECO:0007669"/>
    <property type="project" value="TreeGrafter"/>
</dbReference>
<evidence type="ECO:0000256" key="1">
    <source>
        <dbReference type="ARBA" id="ARBA00004167"/>
    </source>
</evidence>
<evidence type="ECO:0000256" key="4">
    <source>
        <dbReference type="ARBA" id="ARBA00023136"/>
    </source>
</evidence>
<evidence type="ECO:0000256" key="6">
    <source>
        <dbReference type="SAM" id="Phobius"/>
    </source>
</evidence>
<reference evidence="8 9" key="1">
    <citation type="journal article" date="2014" name="PLoS ONE">
        <title>Global Analysis of Gene Expression Profiles in Physic Nut (Jatropha curcas L.) Seedlings Exposed to Salt Stress.</title>
        <authorList>
            <person name="Zhang L."/>
            <person name="Zhang C."/>
            <person name="Wu P."/>
            <person name="Chen Y."/>
            <person name="Li M."/>
            <person name="Jiang H."/>
            <person name="Wu G."/>
        </authorList>
    </citation>
    <scope>NUCLEOTIDE SEQUENCE [LARGE SCALE GENOMIC DNA]</scope>
    <source>
        <strain evidence="9">cv. GZQX0401</strain>
        <tissue evidence="8">Young leaves</tissue>
    </source>
</reference>
<evidence type="ECO:0000313" key="9">
    <source>
        <dbReference type="Proteomes" id="UP000027138"/>
    </source>
</evidence>
<evidence type="ECO:0000256" key="3">
    <source>
        <dbReference type="ARBA" id="ARBA00022989"/>
    </source>
</evidence>
<feature type="region of interest" description="Disordered" evidence="5">
    <location>
        <begin position="1"/>
        <end position="35"/>
    </location>
</feature>
<keyword evidence="9" id="KW-1185">Reference proteome</keyword>